<accession>A0AAD7ZH71</accession>
<feature type="transmembrane region" description="Helical" evidence="1">
    <location>
        <begin position="17"/>
        <end position="35"/>
    </location>
</feature>
<evidence type="ECO:0000313" key="3">
    <source>
        <dbReference type="Proteomes" id="UP001233999"/>
    </source>
</evidence>
<keyword evidence="3" id="KW-1185">Reference proteome</keyword>
<evidence type="ECO:0000313" key="2">
    <source>
        <dbReference type="EMBL" id="KAJ9580614.1"/>
    </source>
</evidence>
<feature type="non-terminal residue" evidence="2">
    <location>
        <position position="1"/>
    </location>
</feature>
<reference evidence="2" key="1">
    <citation type="journal article" date="2023" name="IScience">
        <title>Live-bearing cockroach genome reveals convergent evolutionary mechanisms linked to viviparity in insects and beyond.</title>
        <authorList>
            <person name="Fouks B."/>
            <person name="Harrison M.C."/>
            <person name="Mikhailova A.A."/>
            <person name="Marchal E."/>
            <person name="English S."/>
            <person name="Carruthers M."/>
            <person name="Jennings E.C."/>
            <person name="Chiamaka E.L."/>
            <person name="Frigard R.A."/>
            <person name="Pippel M."/>
            <person name="Attardo G.M."/>
            <person name="Benoit J.B."/>
            <person name="Bornberg-Bauer E."/>
            <person name="Tobe S.S."/>
        </authorList>
    </citation>
    <scope>NUCLEOTIDE SEQUENCE</scope>
    <source>
        <strain evidence="2">Stay&amp;Tobe</strain>
    </source>
</reference>
<sequence>SRNVEEDGIRSVRKEKYVILIVFFLLNSNMISGFLHHASNSARREILHCNHSIFKKTGAGKALSYRTTGA</sequence>
<keyword evidence="1" id="KW-1133">Transmembrane helix</keyword>
<dbReference type="AlphaFoldDB" id="A0AAD7ZH71"/>
<name>A0AAD7ZH71_DIPPU</name>
<feature type="non-terminal residue" evidence="2">
    <location>
        <position position="70"/>
    </location>
</feature>
<keyword evidence="1" id="KW-0812">Transmembrane</keyword>
<gene>
    <name evidence="2" type="ORF">L9F63_024208</name>
</gene>
<reference evidence="2" key="2">
    <citation type="submission" date="2023-05" db="EMBL/GenBank/DDBJ databases">
        <authorList>
            <person name="Fouks B."/>
        </authorList>
    </citation>
    <scope>NUCLEOTIDE SEQUENCE</scope>
    <source>
        <strain evidence="2">Stay&amp;Tobe</strain>
        <tissue evidence="2">Testes</tissue>
    </source>
</reference>
<comment type="caution">
    <text evidence="2">The sequence shown here is derived from an EMBL/GenBank/DDBJ whole genome shotgun (WGS) entry which is preliminary data.</text>
</comment>
<dbReference type="EMBL" id="JASPKZ010008246">
    <property type="protein sequence ID" value="KAJ9580614.1"/>
    <property type="molecule type" value="Genomic_DNA"/>
</dbReference>
<protein>
    <submittedName>
        <fullName evidence="2">Uncharacterized protein</fullName>
    </submittedName>
</protein>
<keyword evidence="1" id="KW-0472">Membrane</keyword>
<evidence type="ECO:0000256" key="1">
    <source>
        <dbReference type="SAM" id="Phobius"/>
    </source>
</evidence>
<dbReference type="Proteomes" id="UP001233999">
    <property type="component" value="Unassembled WGS sequence"/>
</dbReference>
<proteinExistence type="predicted"/>
<organism evidence="2 3">
    <name type="scientific">Diploptera punctata</name>
    <name type="common">Pacific beetle cockroach</name>
    <dbReference type="NCBI Taxonomy" id="6984"/>
    <lineage>
        <taxon>Eukaryota</taxon>
        <taxon>Metazoa</taxon>
        <taxon>Ecdysozoa</taxon>
        <taxon>Arthropoda</taxon>
        <taxon>Hexapoda</taxon>
        <taxon>Insecta</taxon>
        <taxon>Pterygota</taxon>
        <taxon>Neoptera</taxon>
        <taxon>Polyneoptera</taxon>
        <taxon>Dictyoptera</taxon>
        <taxon>Blattodea</taxon>
        <taxon>Blaberoidea</taxon>
        <taxon>Blaberidae</taxon>
        <taxon>Diplopterinae</taxon>
        <taxon>Diploptera</taxon>
    </lineage>
</organism>